<keyword evidence="3" id="KW-0805">Transcription regulation</keyword>
<evidence type="ECO:0000313" key="10">
    <source>
        <dbReference type="Proteomes" id="UP000026962"/>
    </source>
</evidence>
<dbReference type="PANTHER" id="PTHR45967">
    <property type="entry name" value="G-BOX-BINDING FACTOR 3-RELATED"/>
    <property type="match status" value="1"/>
</dbReference>
<dbReference type="InterPro" id="IPR012900">
    <property type="entry name" value="MFMR"/>
</dbReference>
<dbReference type="EnsemblPlants" id="OPUNC12G06450.1">
    <property type="protein sequence ID" value="OPUNC12G06450.1"/>
    <property type="gene ID" value="OPUNC12G06450"/>
</dbReference>
<feature type="region of interest" description="Disordered" evidence="7">
    <location>
        <begin position="495"/>
        <end position="515"/>
    </location>
</feature>
<protein>
    <recommendedName>
        <fullName evidence="8">BZIP domain-containing protein</fullName>
    </recommendedName>
</protein>
<evidence type="ECO:0000256" key="5">
    <source>
        <dbReference type="ARBA" id="ARBA00023163"/>
    </source>
</evidence>
<dbReference type="Proteomes" id="UP000026962">
    <property type="component" value="Chromosome 12"/>
</dbReference>
<keyword evidence="6" id="KW-0539">Nucleus</keyword>
<dbReference type="GO" id="GO:0005634">
    <property type="term" value="C:nucleus"/>
    <property type="evidence" value="ECO:0007669"/>
    <property type="project" value="UniProtKB-SubCell"/>
</dbReference>
<comment type="similarity">
    <text evidence="2">Belongs to the bZIP family.</text>
</comment>
<organism evidence="9">
    <name type="scientific">Oryza punctata</name>
    <name type="common">Red rice</name>
    <dbReference type="NCBI Taxonomy" id="4537"/>
    <lineage>
        <taxon>Eukaryota</taxon>
        <taxon>Viridiplantae</taxon>
        <taxon>Streptophyta</taxon>
        <taxon>Embryophyta</taxon>
        <taxon>Tracheophyta</taxon>
        <taxon>Spermatophyta</taxon>
        <taxon>Magnoliopsida</taxon>
        <taxon>Liliopsida</taxon>
        <taxon>Poales</taxon>
        <taxon>Poaceae</taxon>
        <taxon>BOP clade</taxon>
        <taxon>Oryzoideae</taxon>
        <taxon>Oryzeae</taxon>
        <taxon>Oryzinae</taxon>
        <taxon>Oryza</taxon>
    </lineage>
</organism>
<feature type="compositionally biased region" description="Low complexity" evidence="7">
    <location>
        <begin position="318"/>
        <end position="331"/>
    </location>
</feature>
<dbReference type="PROSITE" id="PS00036">
    <property type="entry name" value="BZIP_BASIC"/>
    <property type="match status" value="1"/>
</dbReference>
<dbReference type="PANTHER" id="PTHR45967:SF2">
    <property type="entry name" value="BZIP TRANSCRIPTION FACTOR 68"/>
    <property type="match status" value="1"/>
</dbReference>
<dbReference type="Pfam" id="PF00170">
    <property type="entry name" value="bZIP_1"/>
    <property type="match status" value="1"/>
</dbReference>
<dbReference type="SUPFAM" id="SSF57959">
    <property type="entry name" value="Leucine zipper domain"/>
    <property type="match status" value="1"/>
</dbReference>
<evidence type="ECO:0000256" key="7">
    <source>
        <dbReference type="SAM" id="MobiDB-lite"/>
    </source>
</evidence>
<keyword evidence="10" id="KW-1185">Reference proteome</keyword>
<dbReference type="GO" id="GO:0000976">
    <property type="term" value="F:transcription cis-regulatory region binding"/>
    <property type="evidence" value="ECO:0007669"/>
    <property type="project" value="UniProtKB-ARBA"/>
</dbReference>
<dbReference type="InterPro" id="IPR044827">
    <property type="entry name" value="GBF-like"/>
</dbReference>
<dbReference type="Gene3D" id="1.20.5.170">
    <property type="match status" value="1"/>
</dbReference>
<dbReference type="PROSITE" id="PS50217">
    <property type="entry name" value="BZIP"/>
    <property type="match status" value="1"/>
</dbReference>
<dbReference type="SMART" id="SM00338">
    <property type="entry name" value="BRLZ"/>
    <property type="match status" value="1"/>
</dbReference>
<dbReference type="Pfam" id="PF16596">
    <property type="entry name" value="MFMR_assoc"/>
    <property type="match status" value="1"/>
</dbReference>
<dbReference type="InterPro" id="IPR046347">
    <property type="entry name" value="bZIP_sf"/>
</dbReference>
<accession>A0A0E0MKX5</accession>
<dbReference type="Gramene" id="OPUNC12G06450.1">
    <property type="protein sequence ID" value="OPUNC12G06450.1"/>
    <property type="gene ID" value="OPUNC12G06450"/>
</dbReference>
<feature type="compositionally biased region" description="Low complexity" evidence="7">
    <location>
        <begin position="254"/>
        <end position="267"/>
    </location>
</feature>
<dbReference type="CDD" id="cd14702">
    <property type="entry name" value="bZIP_plant_GBF1"/>
    <property type="match status" value="1"/>
</dbReference>
<dbReference type="GO" id="GO:0003700">
    <property type="term" value="F:DNA-binding transcription factor activity"/>
    <property type="evidence" value="ECO:0007669"/>
    <property type="project" value="InterPro"/>
</dbReference>
<dbReference type="AlphaFoldDB" id="A0A0E0MKX5"/>
<feature type="compositionally biased region" description="Polar residues" evidence="7">
    <location>
        <begin position="288"/>
        <end position="299"/>
    </location>
</feature>
<evidence type="ECO:0000256" key="2">
    <source>
        <dbReference type="ARBA" id="ARBA00007163"/>
    </source>
</evidence>
<feature type="compositionally biased region" description="Polar residues" evidence="7">
    <location>
        <begin position="307"/>
        <end position="317"/>
    </location>
</feature>
<keyword evidence="5" id="KW-0804">Transcription</keyword>
<evidence type="ECO:0000313" key="9">
    <source>
        <dbReference type="EnsemblPlants" id="OPUNC12G06450.1"/>
    </source>
</evidence>
<dbReference type="eggNOG" id="ENOG502QUJX">
    <property type="taxonomic scope" value="Eukaryota"/>
</dbReference>
<feature type="compositionally biased region" description="Low complexity" evidence="7">
    <location>
        <begin position="158"/>
        <end position="168"/>
    </location>
</feature>
<evidence type="ECO:0000256" key="3">
    <source>
        <dbReference type="ARBA" id="ARBA00023015"/>
    </source>
</evidence>
<evidence type="ECO:0000256" key="4">
    <source>
        <dbReference type="ARBA" id="ARBA00023125"/>
    </source>
</evidence>
<feature type="compositionally biased region" description="Pro residues" evidence="7">
    <location>
        <begin position="83"/>
        <end position="94"/>
    </location>
</feature>
<feature type="region of interest" description="Disordered" evidence="7">
    <location>
        <begin position="139"/>
        <end position="169"/>
    </location>
</feature>
<dbReference type="InterPro" id="IPR045314">
    <property type="entry name" value="bZIP_plant_GBF1"/>
</dbReference>
<dbReference type="Pfam" id="PF07777">
    <property type="entry name" value="MFMR"/>
    <property type="match status" value="1"/>
</dbReference>
<feature type="region of interest" description="Disordered" evidence="7">
    <location>
        <begin position="79"/>
        <end position="105"/>
    </location>
</feature>
<keyword evidence="4" id="KW-0238">DNA-binding</keyword>
<feature type="region of interest" description="Disordered" evidence="7">
    <location>
        <begin position="247"/>
        <end position="364"/>
    </location>
</feature>
<feature type="compositionally biased region" description="Polar residues" evidence="7">
    <location>
        <begin position="352"/>
        <end position="364"/>
    </location>
</feature>
<proteinExistence type="inferred from homology"/>
<feature type="compositionally biased region" description="Basic and acidic residues" evidence="7">
    <location>
        <begin position="495"/>
        <end position="507"/>
    </location>
</feature>
<feature type="domain" description="BZIP" evidence="8">
    <location>
        <begin position="431"/>
        <end position="494"/>
    </location>
</feature>
<evidence type="ECO:0000259" key="8">
    <source>
        <dbReference type="PROSITE" id="PS50217"/>
    </source>
</evidence>
<comment type="subcellular location">
    <subcellularLocation>
        <location evidence="1">Nucleus</location>
    </subcellularLocation>
</comment>
<reference evidence="9" key="2">
    <citation type="submission" date="2018-05" db="EMBL/GenBank/DDBJ databases">
        <title>OpunRS2 (Oryza punctata Reference Sequence Version 2).</title>
        <authorList>
            <person name="Zhang J."/>
            <person name="Kudrna D."/>
            <person name="Lee S."/>
            <person name="Talag J."/>
            <person name="Welchert J."/>
            <person name="Wing R.A."/>
        </authorList>
    </citation>
    <scope>NUCLEOTIDE SEQUENCE [LARGE SCALE GENOMIC DNA]</scope>
</reference>
<dbReference type="InterPro" id="IPR004827">
    <property type="entry name" value="bZIP"/>
</dbReference>
<evidence type="ECO:0000256" key="6">
    <source>
        <dbReference type="ARBA" id="ARBA00023242"/>
    </source>
</evidence>
<reference evidence="9" key="1">
    <citation type="submission" date="2015-04" db="UniProtKB">
        <authorList>
            <consortium name="EnsemblPlants"/>
        </authorList>
    </citation>
    <scope>IDENTIFICATION</scope>
</reference>
<sequence length="597" mass="63208">MSQWPGRSAAVRDDVVAENIHRWAKMRLNPTTPPHRDPAATQPPPRLVVFLASPRLVPTQLAALPSLDVCYQPAQVISSSIPSPAPTSPDPEAPPTAATAASRGIAGPETRFGTWVWLEYLRSDTTSGLADFAYTMGSSGADAPTKTSKASAPQEQQPPASSSTATPSVYPDWANFQGYPPIPPHGFFPSPVASSPQGHPYMWGAQPMIPPYGTPPPPYVMYPPGVYAHPSMPPGAHPFTPYALASPNGNADPTGTTAAATAAAAGGETDGKSSEGKEKSPIKRSKGSLGSLNMITGKNSTEHGKTSGASANGAISQSGESGSESSSEGSEANSQNDSHHKGSGQEQDGEVRSSQNGVSRSPSQAKLNQTMAIMPMPSSGPVPAPTTNLNIGMDYWANTASSIPAIHGKATPTAAPGSMVPGEQWVQDERELKRQRRKQSNRESARRSRLRKQAECEELAQRAEVLKQENASLRDEVNRIRKEYDELLSKNSSLKEKLGDKQHKTDEAGVDNKLQHSGCRDGLVAELMLGEVSEDVSKDRFAPEAGPGAAVAGARWPGQADPFPLGTIGLITPLIPWHLNKSPTRQTSGLMSSILLK</sequence>
<feature type="compositionally biased region" description="Basic and acidic residues" evidence="7">
    <location>
        <begin position="440"/>
        <end position="453"/>
    </location>
</feature>
<feature type="region of interest" description="Disordered" evidence="7">
    <location>
        <begin position="433"/>
        <end position="453"/>
    </location>
</feature>
<name>A0A0E0MKX5_ORYPU</name>
<feature type="compositionally biased region" description="Polar residues" evidence="7">
    <location>
        <begin position="145"/>
        <end position="157"/>
    </location>
</feature>
<evidence type="ECO:0000256" key="1">
    <source>
        <dbReference type="ARBA" id="ARBA00004123"/>
    </source>
</evidence>
<feature type="compositionally biased region" description="Basic and acidic residues" evidence="7">
    <location>
        <begin position="269"/>
        <end position="281"/>
    </location>
</feature>